<dbReference type="CDD" id="cd01992">
    <property type="entry name" value="TilS_N"/>
    <property type="match status" value="1"/>
</dbReference>
<reference evidence="11" key="1">
    <citation type="journal article" date="2019" name="Int. J. Syst. Evol. Microbiol.">
        <title>The Global Catalogue of Microorganisms (GCM) 10K type strain sequencing project: providing services to taxonomists for standard genome sequencing and annotation.</title>
        <authorList>
            <consortium name="The Broad Institute Genomics Platform"/>
            <consortium name="The Broad Institute Genome Sequencing Center for Infectious Disease"/>
            <person name="Wu L."/>
            <person name="Ma J."/>
        </authorList>
    </citation>
    <scope>NUCLEOTIDE SEQUENCE [LARGE SCALE GENOMIC DNA]</scope>
    <source>
        <strain evidence="11">CGMCC 4.7683</strain>
    </source>
</reference>
<keyword evidence="3 7" id="KW-0819">tRNA processing</keyword>
<dbReference type="Gene3D" id="1.20.59.20">
    <property type="match status" value="1"/>
</dbReference>
<dbReference type="InterPro" id="IPR015262">
    <property type="entry name" value="tRNA_Ile_lys_synt_subst-bd"/>
</dbReference>
<dbReference type="NCBIfam" id="TIGR02432">
    <property type="entry name" value="lysidine_TilS_N"/>
    <property type="match status" value="1"/>
</dbReference>
<feature type="domain" description="tRNA(Ile)-lysidine/2-thiocytidine synthase N-terminal" evidence="8">
    <location>
        <begin position="28"/>
        <end position="204"/>
    </location>
</feature>
<evidence type="ECO:0000313" key="10">
    <source>
        <dbReference type="EMBL" id="GHH24085.1"/>
    </source>
</evidence>
<keyword evidence="11" id="KW-1185">Reference proteome</keyword>
<dbReference type="InterPro" id="IPR011063">
    <property type="entry name" value="TilS/TtcA_N"/>
</dbReference>
<organism evidence="10 11">
    <name type="scientific">Amycolatopsis oliviviridis</name>
    <dbReference type="NCBI Taxonomy" id="1471590"/>
    <lineage>
        <taxon>Bacteria</taxon>
        <taxon>Bacillati</taxon>
        <taxon>Actinomycetota</taxon>
        <taxon>Actinomycetes</taxon>
        <taxon>Pseudonocardiales</taxon>
        <taxon>Pseudonocardiaceae</taxon>
        <taxon>Amycolatopsis</taxon>
    </lineage>
</organism>
<dbReference type="RefSeq" id="WP_191256684.1">
    <property type="nucleotide sequence ID" value="NZ_BNAY01000005.1"/>
</dbReference>
<dbReference type="PANTHER" id="PTHR43033:SF1">
    <property type="entry name" value="TRNA(ILE)-LYSIDINE SYNTHASE-RELATED"/>
    <property type="match status" value="1"/>
</dbReference>
<evidence type="ECO:0000259" key="8">
    <source>
        <dbReference type="Pfam" id="PF01171"/>
    </source>
</evidence>
<dbReference type="InterPro" id="IPR012795">
    <property type="entry name" value="tRNA_Ile_lys_synt_N"/>
</dbReference>
<evidence type="ECO:0000256" key="2">
    <source>
        <dbReference type="ARBA" id="ARBA00022598"/>
    </source>
</evidence>
<protein>
    <recommendedName>
        <fullName evidence="7">tRNA(Ile)-lysidine synthase</fullName>
        <ecNumber evidence="7">6.3.4.19</ecNumber>
    </recommendedName>
    <alternativeName>
        <fullName evidence="7">tRNA(Ile)-2-lysyl-cytidine synthase</fullName>
    </alternativeName>
    <alternativeName>
        <fullName evidence="7">tRNA(Ile)-lysidine synthetase</fullName>
    </alternativeName>
</protein>
<dbReference type="Proteomes" id="UP000635387">
    <property type="component" value="Unassembled WGS sequence"/>
</dbReference>
<dbReference type="SUPFAM" id="SSF52402">
    <property type="entry name" value="Adenine nucleotide alpha hydrolases-like"/>
    <property type="match status" value="1"/>
</dbReference>
<comment type="similarity">
    <text evidence="7">Belongs to the tRNA(Ile)-lysidine synthase family.</text>
</comment>
<evidence type="ECO:0000256" key="6">
    <source>
        <dbReference type="ARBA" id="ARBA00048539"/>
    </source>
</evidence>
<accession>A0ABQ3LRD6</accession>
<comment type="domain">
    <text evidence="7">The N-terminal region contains the highly conserved SGGXDS motif, predicted to be a P-loop motif involved in ATP binding.</text>
</comment>
<dbReference type="InterPro" id="IPR012094">
    <property type="entry name" value="tRNA_Ile_lys_synt"/>
</dbReference>
<proteinExistence type="inferred from homology"/>
<dbReference type="EMBL" id="BNAY01000005">
    <property type="protein sequence ID" value="GHH24085.1"/>
    <property type="molecule type" value="Genomic_DNA"/>
</dbReference>
<sequence length="327" mass="34294">MSGPDPAIAAVRTAVRDFLTSAGAVEELCVAVSGGADSLALAEAAAFTGTRAGLTVRALVVDHGLQDGSAETAARAADTARELGVHTAEVLKVRVEGAGGPEAAARRARYGALRSALDMGPGGHGLVLLGHTLDDQAETVLLGLGRGSGPRSLAGMRPHDPPWGRPLLGVTRATTRQACRALGVDPWQDPHNEDPRFTRVRLRTEVLPLLEDVLAGGVAASLARTAAQLREDSEALDTLAGEVYLRAFTEEGLDVAVLATEPPALRRRVLRRWLLDSGARELTDAHLRSVDALVGNWRGQGGVWLPGDLVAARAHGRLFLEAPQSTT</sequence>
<comment type="caution">
    <text evidence="10">The sequence shown here is derived from an EMBL/GenBank/DDBJ whole genome shotgun (WGS) entry which is preliminary data.</text>
</comment>
<evidence type="ECO:0000256" key="4">
    <source>
        <dbReference type="ARBA" id="ARBA00022741"/>
    </source>
</evidence>
<dbReference type="HAMAP" id="MF_01161">
    <property type="entry name" value="tRNA_Ile_lys_synt"/>
    <property type="match status" value="1"/>
</dbReference>
<keyword evidence="4 7" id="KW-0547">Nucleotide-binding</keyword>
<evidence type="ECO:0000256" key="5">
    <source>
        <dbReference type="ARBA" id="ARBA00022840"/>
    </source>
</evidence>
<keyword evidence="2 7" id="KW-0436">Ligase</keyword>
<dbReference type="PANTHER" id="PTHR43033">
    <property type="entry name" value="TRNA(ILE)-LYSIDINE SYNTHASE-RELATED"/>
    <property type="match status" value="1"/>
</dbReference>
<comment type="subcellular location">
    <subcellularLocation>
        <location evidence="7">Cytoplasm</location>
    </subcellularLocation>
</comment>
<evidence type="ECO:0000256" key="7">
    <source>
        <dbReference type="HAMAP-Rule" id="MF_01161"/>
    </source>
</evidence>
<comment type="function">
    <text evidence="7">Ligates lysine onto the cytidine present at position 34 of the AUA codon-specific tRNA(Ile) that contains the anticodon CAU, in an ATP-dependent manner. Cytidine is converted to lysidine, thus changing the amino acid specificity of the tRNA from methionine to isoleucine.</text>
</comment>
<dbReference type="Gene3D" id="3.40.50.620">
    <property type="entry name" value="HUPs"/>
    <property type="match status" value="1"/>
</dbReference>
<keyword evidence="1 7" id="KW-0963">Cytoplasm</keyword>
<evidence type="ECO:0000313" key="11">
    <source>
        <dbReference type="Proteomes" id="UP000635387"/>
    </source>
</evidence>
<evidence type="ECO:0000256" key="3">
    <source>
        <dbReference type="ARBA" id="ARBA00022694"/>
    </source>
</evidence>
<dbReference type="Pfam" id="PF09179">
    <property type="entry name" value="TilS"/>
    <property type="match status" value="1"/>
</dbReference>
<evidence type="ECO:0000256" key="1">
    <source>
        <dbReference type="ARBA" id="ARBA00022490"/>
    </source>
</evidence>
<name>A0ABQ3LRD6_9PSEU</name>
<feature type="binding site" evidence="7">
    <location>
        <begin position="33"/>
        <end position="38"/>
    </location>
    <ligand>
        <name>ATP</name>
        <dbReference type="ChEBI" id="CHEBI:30616"/>
    </ligand>
</feature>
<gene>
    <name evidence="10" type="primary">mesJ</name>
    <name evidence="7" type="synonym">tilS</name>
    <name evidence="10" type="ORF">GCM10017790_47900</name>
</gene>
<dbReference type="SUPFAM" id="SSF82829">
    <property type="entry name" value="MesJ substrate recognition domain-like"/>
    <property type="match status" value="1"/>
</dbReference>
<keyword evidence="5 7" id="KW-0067">ATP-binding</keyword>
<evidence type="ECO:0000259" key="9">
    <source>
        <dbReference type="Pfam" id="PF09179"/>
    </source>
</evidence>
<dbReference type="InterPro" id="IPR014729">
    <property type="entry name" value="Rossmann-like_a/b/a_fold"/>
</dbReference>
<dbReference type="EC" id="6.3.4.19" evidence="7"/>
<feature type="domain" description="tRNA(Ile)-lysidine synthase substrate-binding" evidence="9">
    <location>
        <begin position="253"/>
        <end position="319"/>
    </location>
</feature>
<dbReference type="Pfam" id="PF01171">
    <property type="entry name" value="ATP_bind_3"/>
    <property type="match status" value="1"/>
</dbReference>
<comment type="catalytic activity">
    <reaction evidence="6 7">
        <text>cytidine(34) in tRNA(Ile2) + L-lysine + ATP = lysidine(34) in tRNA(Ile2) + AMP + diphosphate + H(+)</text>
        <dbReference type="Rhea" id="RHEA:43744"/>
        <dbReference type="Rhea" id="RHEA-COMP:10625"/>
        <dbReference type="Rhea" id="RHEA-COMP:10670"/>
        <dbReference type="ChEBI" id="CHEBI:15378"/>
        <dbReference type="ChEBI" id="CHEBI:30616"/>
        <dbReference type="ChEBI" id="CHEBI:32551"/>
        <dbReference type="ChEBI" id="CHEBI:33019"/>
        <dbReference type="ChEBI" id="CHEBI:82748"/>
        <dbReference type="ChEBI" id="CHEBI:83665"/>
        <dbReference type="ChEBI" id="CHEBI:456215"/>
        <dbReference type="EC" id="6.3.4.19"/>
    </reaction>
</comment>